<dbReference type="PANTHER" id="PTHR43479">
    <property type="entry name" value="ACREF/ENVCD OPERON REPRESSOR-RELATED"/>
    <property type="match status" value="1"/>
</dbReference>
<dbReference type="PRINTS" id="PR00400">
    <property type="entry name" value="TETREPRESSOR"/>
</dbReference>
<dbReference type="PROSITE" id="PS50977">
    <property type="entry name" value="HTH_TETR_2"/>
    <property type="match status" value="1"/>
</dbReference>
<comment type="caution">
    <text evidence="7">The sequence shown here is derived from an EMBL/GenBank/DDBJ whole genome shotgun (WGS) entry which is preliminary data.</text>
</comment>
<dbReference type="InterPro" id="IPR050624">
    <property type="entry name" value="HTH-type_Tx_Regulator"/>
</dbReference>
<evidence type="ECO:0000313" key="7">
    <source>
        <dbReference type="EMBL" id="RDY28167.1"/>
    </source>
</evidence>
<organism evidence="7 8">
    <name type="scientific">Romboutsia weinsteinii</name>
    <dbReference type="NCBI Taxonomy" id="2020949"/>
    <lineage>
        <taxon>Bacteria</taxon>
        <taxon>Bacillati</taxon>
        <taxon>Bacillota</taxon>
        <taxon>Clostridia</taxon>
        <taxon>Peptostreptococcales</taxon>
        <taxon>Peptostreptococcaceae</taxon>
        <taxon>Romboutsia</taxon>
    </lineage>
</organism>
<dbReference type="GO" id="GO:0045892">
    <property type="term" value="P:negative regulation of DNA-templated transcription"/>
    <property type="evidence" value="ECO:0007669"/>
    <property type="project" value="InterPro"/>
</dbReference>
<dbReference type="Pfam" id="PF00440">
    <property type="entry name" value="TetR_N"/>
    <property type="match status" value="1"/>
</dbReference>
<dbReference type="Gene3D" id="1.10.357.10">
    <property type="entry name" value="Tetracycline Repressor, domain 2"/>
    <property type="match status" value="1"/>
</dbReference>
<reference evidence="7 8" key="1">
    <citation type="journal article" date="2017" name="Genome Announc.">
        <title>Draft Genome Sequence of Romboutsia weinsteinii sp. nov. Strain CCRI-19649(T) Isolated from Surface Water.</title>
        <authorList>
            <person name="Maheux A.F."/>
            <person name="Boudreau D.K."/>
            <person name="Berube E."/>
            <person name="Boissinot M."/>
            <person name="Cantin P."/>
            <person name="Raymond F."/>
            <person name="Corbeil J."/>
            <person name="Omar R.F."/>
            <person name="Bergeron M.G."/>
        </authorList>
    </citation>
    <scope>NUCLEOTIDE SEQUENCE [LARGE SCALE GENOMIC DNA]</scope>
    <source>
        <strain evidence="7 8">CCRI-19649</strain>
    </source>
</reference>
<accession>A0A371J665</accession>
<sequence>MRKGGIEMDENIRLTKSLIVSTGIDILNEDGIDKLSMRVIARKLNVSATSIYWHFKNKSELLLSISEYICQQISQSTTKESDEDLLIDLIIQYRLVLKSIRDSVEIMQMTPPITPSRLELIKNINKLILNLGVKEEDVFISSTLINNYVLSFVSDEKNFCFENVDESDTLFRNLGIVNTNLDLEVEFMKGLKIILNGIKISI</sequence>
<feature type="domain" description="HTH tetR-type" evidence="6">
    <location>
        <begin position="13"/>
        <end position="73"/>
    </location>
</feature>
<dbReference type="InterPro" id="IPR001647">
    <property type="entry name" value="HTH_TetR"/>
</dbReference>
<evidence type="ECO:0000256" key="4">
    <source>
        <dbReference type="ARBA" id="ARBA00023163"/>
    </source>
</evidence>
<dbReference type="SUPFAM" id="SSF46689">
    <property type="entry name" value="Homeodomain-like"/>
    <property type="match status" value="1"/>
</dbReference>
<dbReference type="EMBL" id="NOJY02000008">
    <property type="protein sequence ID" value="RDY28167.1"/>
    <property type="molecule type" value="Genomic_DNA"/>
</dbReference>
<dbReference type="InterPro" id="IPR003012">
    <property type="entry name" value="Tet_transcr_reg_TetR"/>
</dbReference>
<evidence type="ECO:0000256" key="3">
    <source>
        <dbReference type="ARBA" id="ARBA00023125"/>
    </source>
</evidence>
<dbReference type="Pfam" id="PF02909">
    <property type="entry name" value="TetR_C_1"/>
    <property type="match status" value="1"/>
</dbReference>
<name>A0A371J665_9FIRM</name>
<evidence type="ECO:0000313" key="8">
    <source>
        <dbReference type="Proteomes" id="UP000215694"/>
    </source>
</evidence>
<dbReference type="InterPro" id="IPR004111">
    <property type="entry name" value="Repressor_TetR_C"/>
</dbReference>
<gene>
    <name evidence="7" type="ORF">CHL78_006145</name>
</gene>
<dbReference type="PROSITE" id="PS01081">
    <property type="entry name" value="HTH_TETR_1"/>
    <property type="match status" value="1"/>
</dbReference>
<dbReference type="GO" id="GO:0003677">
    <property type="term" value="F:DNA binding"/>
    <property type="evidence" value="ECO:0007669"/>
    <property type="project" value="UniProtKB-UniRule"/>
</dbReference>
<evidence type="ECO:0000256" key="1">
    <source>
        <dbReference type="ARBA" id="ARBA00022491"/>
    </source>
</evidence>
<dbReference type="AlphaFoldDB" id="A0A371J665"/>
<dbReference type="SUPFAM" id="SSF48498">
    <property type="entry name" value="Tetracyclin repressor-like, C-terminal domain"/>
    <property type="match status" value="1"/>
</dbReference>
<dbReference type="Gene3D" id="1.10.10.60">
    <property type="entry name" value="Homeodomain-like"/>
    <property type="match status" value="1"/>
</dbReference>
<keyword evidence="1" id="KW-0678">Repressor</keyword>
<dbReference type="PANTHER" id="PTHR43479:SF11">
    <property type="entry name" value="ACREF_ENVCD OPERON REPRESSOR-RELATED"/>
    <property type="match status" value="1"/>
</dbReference>
<keyword evidence="2" id="KW-0805">Transcription regulation</keyword>
<dbReference type="InterPro" id="IPR036271">
    <property type="entry name" value="Tet_transcr_reg_TetR-rel_C_sf"/>
</dbReference>
<dbReference type="InterPro" id="IPR009057">
    <property type="entry name" value="Homeodomain-like_sf"/>
</dbReference>
<protein>
    <submittedName>
        <fullName evidence="7">TetR/AcrR family transcriptional regulator</fullName>
    </submittedName>
</protein>
<evidence type="ECO:0000259" key="6">
    <source>
        <dbReference type="PROSITE" id="PS50977"/>
    </source>
</evidence>
<dbReference type="Proteomes" id="UP000215694">
    <property type="component" value="Unassembled WGS sequence"/>
</dbReference>
<dbReference type="InterPro" id="IPR023772">
    <property type="entry name" value="DNA-bd_HTH_TetR-type_CS"/>
</dbReference>
<evidence type="ECO:0000256" key="2">
    <source>
        <dbReference type="ARBA" id="ARBA00023015"/>
    </source>
</evidence>
<keyword evidence="8" id="KW-1185">Reference proteome</keyword>
<dbReference type="PRINTS" id="PR00455">
    <property type="entry name" value="HTHTETR"/>
</dbReference>
<dbReference type="GO" id="GO:0046677">
    <property type="term" value="P:response to antibiotic"/>
    <property type="evidence" value="ECO:0007669"/>
    <property type="project" value="InterPro"/>
</dbReference>
<feature type="DNA-binding region" description="H-T-H motif" evidence="5">
    <location>
        <begin position="36"/>
        <end position="55"/>
    </location>
</feature>
<keyword evidence="4" id="KW-0804">Transcription</keyword>
<proteinExistence type="predicted"/>
<evidence type="ECO:0000256" key="5">
    <source>
        <dbReference type="PROSITE-ProRule" id="PRU00335"/>
    </source>
</evidence>
<keyword evidence="3 5" id="KW-0238">DNA-binding</keyword>